<evidence type="ECO:0000256" key="1">
    <source>
        <dbReference type="ARBA" id="ARBA00023015"/>
    </source>
</evidence>
<sequence>MDDETPSDPRPRSGAALPLERYAVVATRDLDLAREQIGRIFCPHGLVLADPAAAGRFEARHHSAGFGGLTINFVSYGARVEIDPGCLDRFFLLQIPLAGSALVRSGSRETFADGGRATLLSPALPTRMVWEAGCEKLIVLVPRGLLEEHVIRVLDRAPRPFDFDPAIDLRFPRGAAILSQARLLQHLAENRERPGTVPDAVERELASAFVTLLVGHMLERGGGGAAPAHAQRVSVAPAHVRRAEEYIRAHLDSALSLPHLAERAGSSMRSLQDGFRRFRDSTISDFILAQRLDRWRALILAADPEAKVGDLALGVGLNHLGRAAAAYRDRFGEAPSQTLRQRRR</sequence>
<comment type="caution">
    <text evidence="5">The sequence shown here is derived from an EMBL/GenBank/DDBJ whole genome shotgun (WGS) entry which is preliminary data.</text>
</comment>
<dbReference type="InterPro" id="IPR035418">
    <property type="entry name" value="AraC-bd_2"/>
</dbReference>
<dbReference type="OrthoDB" id="7285481at2"/>
<keyword evidence="1" id="KW-0805">Transcription regulation</keyword>
<dbReference type="InterPro" id="IPR009057">
    <property type="entry name" value="Homeodomain-like_sf"/>
</dbReference>
<dbReference type="Pfam" id="PF14525">
    <property type="entry name" value="AraC_binding_2"/>
    <property type="match status" value="1"/>
</dbReference>
<dbReference type="GO" id="GO:0003700">
    <property type="term" value="F:DNA-binding transcription factor activity"/>
    <property type="evidence" value="ECO:0007669"/>
    <property type="project" value="InterPro"/>
</dbReference>
<evidence type="ECO:0000313" key="5">
    <source>
        <dbReference type="EMBL" id="KMO36559.1"/>
    </source>
</evidence>
<dbReference type="InterPro" id="IPR018060">
    <property type="entry name" value="HTH_AraC"/>
</dbReference>
<dbReference type="GO" id="GO:0043565">
    <property type="term" value="F:sequence-specific DNA binding"/>
    <property type="evidence" value="ECO:0007669"/>
    <property type="project" value="InterPro"/>
</dbReference>
<dbReference type="RefSeq" id="WP_048452765.1">
    <property type="nucleotide sequence ID" value="NZ_LABZ01000147.1"/>
</dbReference>
<dbReference type="InterPro" id="IPR050204">
    <property type="entry name" value="AraC_XylS_family_regulators"/>
</dbReference>
<gene>
    <name evidence="5" type="ORF">VQ03_20595</name>
</gene>
<dbReference type="PROSITE" id="PS01124">
    <property type="entry name" value="HTH_ARAC_FAMILY_2"/>
    <property type="match status" value="1"/>
</dbReference>
<proteinExistence type="predicted"/>
<dbReference type="Gene3D" id="1.10.10.60">
    <property type="entry name" value="Homeodomain-like"/>
    <property type="match status" value="1"/>
</dbReference>
<dbReference type="PANTHER" id="PTHR46796:SF6">
    <property type="entry name" value="ARAC SUBFAMILY"/>
    <property type="match status" value="1"/>
</dbReference>
<evidence type="ECO:0000259" key="4">
    <source>
        <dbReference type="PROSITE" id="PS01124"/>
    </source>
</evidence>
<dbReference type="SMART" id="SM00342">
    <property type="entry name" value="HTH_ARAC"/>
    <property type="match status" value="1"/>
</dbReference>
<organism evidence="5 6">
    <name type="scientific">Methylobacterium tarhaniae</name>
    <dbReference type="NCBI Taxonomy" id="1187852"/>
    <lineage>
        <taxon>Bacteria</taxon>
        <taxon>Pseudomonadati</taxon>
        <taxon>Pseudomonadota</taxon>
        <taxon>Alphaproteobacteria</taxon>
        <taxon>Hyphomicrobiales</taxon>
        <taxon>Methylobacteriaceae</taxon>
        <taxon>Methylobacterium</taxon>
    </lineage>
</organism>
<dbReference type="Proteomes" id="UP000036449">
    <property type="component" value="Unassembled WGS sequence"/>
</dbReference>
<feature type="domain" description="HTH araC/xylS-type" evidence="4">
    <location>
        <begin position="241"/>
        <end position="341"/>
    </location>
</feature>
<evidence type="ECO:0000313" key="6">
    <source>
        <dbReference type="Proteomes" id="UP000036449"/>
    </source>
</evidence>
<dbReference type="AlphaFoldDB" id="A0A0J6SS99"/>
<reference evidence="5 6" key="1">
    <citation type="submission" date="2015-03" db="EMBL/GenBank/DDBJ databases">
        <title>Genome sequencing of Methylobacterium tarhaniae DSM 25844.</title>
        <authorList>
            <person name="Chaudhry V."/>
            <person name="Patil P.B."/>
        </authorList>
    </citation>
    <scope>NUCLEOTIDE SEQUENCE [LARGE SCALE GENOMIC DNA]</scope>
    <source>
        <strain evidence="5 6">DSM 25844</strain>
    </source>
</reference>
<dbReference type="Pfam" id="PF12833">
    <property type="entry name" value="HTH_18"/>
    <property type="match status" value="1"/>
</dbReference>
<protein>
    <recommendedName>
        <fullName evidence="4">HTH araC/xylS-type domain-containing protein</fullName>
    </recommendedName>
</protein>
<dbReference type="PATRIC" id="fig|1187852.3.peg.1568"/>
<keyword evidence="2" id="KW-0238">DNA-binding</keyword>
<keyword evidence="6" id="KW-1185">Reference proteome</keyword>
<evidence type="ECO:0000256" key="3">
    <source>
        <dbReference type="ARBA" id="ARBA00023163"/>
    </source>
</evidence>
<name>A0A0J6SS99_9HYPH</name>
<dbReference type="EMBL" id="LABZ01000147">
    <property type="protein sequence ID" value="KMO36559.1"/>
    <property type="molecule type" value="Genomic_DNA"/>
</dbReference>
<dbReference type="SUPFAM" id="SSF46689">
    <property type="entry name" value="Homeodomain-like"/>
    <property type="match status" value="1"/>
</dbReference>
<keyword evidence="3" id="KW-0804">Transcription</keyword>
<evidence type="ECO:0000256" key="2">
    <source>
        <dbReference type="ARBA" id="ARBA00023125"/>
    </source>
</evidence>
<dbReference type="PANTHER" id="PTHR46796">
    <property type="entry name" value="HTH-TYPE TRANSCRIPTIONAL ACTIVATOR RHAS-RELATED"/>
    <property type="match status" value="1"/>
</dbReference>
<accession>A0A0J6SS99</accession>